<protein>
    <submittedName>
        <fullName evidence="1">Uncharacterized protein</fullName>
    </submittedName>
</protein>
<reference evidence="1 2" key="1">
    <citation type="journal article" date="2018" name="Sci. Rep.">
        <title>Genomic signatures of local adaptation to the degree of environmental predictability in rotifers.</title>
        <authorList>
            <person name="Franch-Gras L."/>
            <person name="Hahn C."/>
            <person name="Garcia-Roger E.M."/>
            <person name="Carmona M.J."/>
            <person name="Serra M."/>
            <person name="Gomez A."/>
        </authorList>
    </citation>
    <scope>NUCLEOTIDE SEQUENCE [LARGE SCALE GENOMIC DNA]</scope>
    <source>
        <strain evidence="1">HYR1</strain>
    </source>
</reference>
<proteinExistence type="predicted"/>
<dbReference type="EMBL" id="REGN01008204">
    <property type="protein sequence ID" value="RNA04185.1"/>
    <property type="molecule type" value="Genomic_DNA"/>
</dbReference>
<name>A0A3M7PZK0_BRAPC</name>
<dbReference type="AlphaFoldDB" id="A0A3M7PZK0"/>
<dbReference type="OrthoDB" id="10221449at2759"/>
<evidence type="ECO:0000313" key="1">
    <source>
        <dbReference type="EMBL" id="RNA04185.1"/>
    </source>
</evidence>
<dbReference type="Proteomes" id="UP000276133">
    <property type="component" value="Unassembled WGS sequence"/>
</dbReference>
<keyword evidence="2" id="KW-1185">Reference proteome</keyword>
<sequence>MNKRHKTNSWTSSCSAKRFWSQTNSSSSKATQFIGMTDQEQRVEVCASASGKPSLPNRKTIIFIIVSSVCIPPGIEITIQQILSNANTIAAGDLNAHNVLLESSETDKLQLSIHHTNTPTDSDDIKRPITLTSPRSDHLSELFNVESKLIDRQEQTTTTKTRVDWDKYKEMKQVIEDKQNKWRKFCTELNHHRYSDTVLWRKISLIESANTQKPSQYLLLKVHDQHITTPNEVANKFAEQLKQTFPPKNEFDEPFKATREGN</sequence>
<evidence type="ECO:0000313" key="2">
    <source>
        <dbReference type="Proteomes" id="UP000276133"/>
    </source>
</evidence>
<accession>A0A3M7PZK0</accession>
<organism evidence="1 2">
    <name type="scientific">Brachionus plicatilis</name>
    <name type="common">Marine rotifer</name>
    <name type="synonym">Brachionus muelleri</name>
    <dbReference type="NCBI Taxonomy" id="10195"/>
    <lineage>
        <taxon>Eukaryota</taxon>
        <taxon>Metazoa</taxon>
        <taxon>Spiralia</taxon>
        <taxon>Gnathifera</taxon>
        <taxon>Rotifera</taxon>
        <taxon>Eurotatoria</taxon>
        <taxon>Monogononta</taxon>
        <taxon>Pseudotrocha</taxon>
        <taxon>Ploima</taxon>
        <taxon>Brachionidae</taxon>
        <taxon>Brachionus</taxon>
    </lineage>
</organism>
<comment type="caution">
    <text evidence="1">The sequence shown here is derived from an EMBL/GenBank/DDBJ whole genome shotgun (WGS) entry which is preliminary data.</text>
</comment>
<gene>
    <name evidence="1" type="ORF">BpHYR1_023557</name>
</gene>